<dbReference type="CDD" id="cd17546">
    <property type="entry name" value="REC_hyHK_CKI1_RcsC-like"/>
    <property type="match status" value="1"/>
</dbReference>
<proteinExistence type="predicted"/>
<evidence type="ECO:0000256" key="2">
    <source>
        <dbReference type="PROSITE-ProRule" id="PRU00169"/>
    </source>
</evidence>
<dbReference type="InterPro" id="IPR052016">
    <property type="entry name" value="Bact_Sigma-Reg"/>
</dbReference>
<dbReference type="InterPro" id="IPR036457">
    <property type="entry name" value="PPM-type-like_dom_sf"/>
</dbReference>
<dbReference type="SMART" id="SM00331">
    <property type="entry name" value="PP2C_SIG"/>
    <property type="match status" value="1"/>
</dbReference>
<dbReference type="RefSeq" id="WP_082924262.1">
    <property type="nucleotide sequence ID" value="NZ_BMIO01000019.1"/>
</dbReference>
<dbReference type="EMBL" id="BMIO01000019">
    <property type="protein sequence ID" value="GGD54242.1"/>
    <property type="molecule type" value="Genomic_DNA"/>
</dbReference>
<dbReference type="InterPro" id="IPR011006">
    <property type="entry name" value="CheY-like_superfamily"/>
</dbReference>
<accession>A0A916YNY6</accession>
<dbReference type="Gene3D" id="3.60.40.10">
    <property type="entry name" value="PPM-type phosphatase domain"/>
    <property type="match status" value="1"/>
</dbReference>
<dbReference type="PANTHER" id="PTHR43156:SF2">
    <property type="entry name" value="STAGE II SPORULATION PROTEIN E"/>
    <property type="match status" value="1"/>
</dbReference>
<reference evidence="4 5" key="1">
    <citation type="journal article" date="2014" name="Int. J. Syst. Evol. Microbiol.">
        <title>Complete genome sequence of Corynebacterium casei LMG S-19264T (=DSM 44701T), isolated from a smear-ripened cheese.</title>
        <authorList>
            <consortium name="US DOE Joint Genome Institute (JGI-PGF)"/>
            <person name="Walter F."/>
            <person name="Albersmeier A."/>
            <person name="Kalinowski J."/>
            <person name="Ruckert C."/>
        </authorList>
    </citation>
    <scope>NUCLEOTIDE SEQUENCE [LARGE SCALE GENOMIC DNA]</scope>
    <source>
        <strain evidence="4 5">CGMCC 1.15358</strain>
    </source>
</reference>
<evidence type="ECO:0000259" key="3">
    <source>
        <dbReference type="PROSITE" id="PS50110"/>
    </source>
</evidence>
<dbReference type="PROSITE" id="PS50110">
    <property type="entry name" value="RESPONSE_REGULATORY"/>
    <property type="match status" value="1"/>
</dbReference>
<keyword evidence="2" id="KW-0597">Phosphoprotein</keyword>
<name>A0A916YNY6_9SPHN</name>
<gene>
    <name evidence="4" type="ORF">GCM10010989_30510</name>
</gene>
<dbReference type="SUPFAM" id="SSF52172">
    <property type="entry name" value="CheY-like"/>
    <property type="match status" value="1"/>
</dbReference>
<dbReference type="SUPFAM" id="SSF81606">
    <property type="entry name" value="PP2C-like"/>
    <property type="match status" value="1"/>
</dbReference>
<dbReference type="Pfam" id="PF07228">
    <property type="entry name" value="SpoIIE"/>
    <property type="match status" value="1"/>
</dbReference>
<keyword evidence="1" id="KW-0378">Hydrolase</keyword>
<dbReference type="GO" id="GO:0000160">
    <property type="term" value="P:phosphorelay signal transduction system"/>
    <property type="evidence" value="ECO:0007669"/>
    <property type="project" value="InterPro"/>
</dbReference>
<evidence type="ECO:0000313" key="5">
    <source>
        <dbReference type="Proteomes" id="UP000598997"/>
    </source>
</evidence>
<dbReference type="SMART" id="SM00448">
    <property type="entry name" value="REC"/>
    <property type="match status" value="1"/>
</dbReference>
<keyword evidence="5" id="KW-1185">Reference proteome</keyword>
<protein>
    <recommendedName>
        <fullName evidence="3">Response regulatory domain-containing protein</fullName>
    </recommendedName>
</protein>
<dbReference type="InterPro" id="IPR001932">
    <property type="entry name" value="PPM-type_phosphatase-like_dom"/>
</dbReference>
<dbReference type="InterPro" id="IPR001789">
    <property type="entry name" value="Sig_transdc_resp-reg_receiver"/>
</dbReference>
<evidence type="ECO:0000256" key="1">
    <source>
        <dbReference type="ARBA" id="ARBA00022801"/>
    </source>
</evidence>
<feature type="domain" description="Response regulatory" evidence="3">
    <location>
        <begin position="14"/>
        <end position="130"/>
    </location>
</feature>
<dbReference type="PANTHER" id="PTHR43156">
    <property type="entry name" value="STAGE II SPORULATION PROTEIN E-RELATED"/>
    <property type="match status" value="1"/>
</dbReference>
<dbReference type="GO" id="GO:0016791">
    <property type="term" value="F:phosphatase activity"/>
    <property type="evidence" value="ECO:0007669"/>
    <property type="project" value="TreeGrafter"/>
</dbReference>
<feature type="modified residue" description="4-aspartylphosphate" evidence="2">
    <location>
        <position position="62"/>
    </location>
</feature>
<dbReference type="Proteomes" id="UP000598997">
    <property type="component" value="Unassembled WGS sequence"/>
</dbReference>
<sequence length="405" mass="43800">MDAKILPAAGDILRALVVDDDTMMADYVALELERLGCHAETATDFDAALATVASGVDMVVTDYQMPGRDGLNLVAAIRGRDRADKPLHIVMMTARGDEHVIRRAVDAGVDDFLYKPVDPLQLMLAVASARRAVHLHRLIQDRNAELASAHHTMRDALATLQDDIDAAASLHERLLPRPERLPWVRVAHVYKPAASLGGDSIGASNVGNGRTLFFVIDVQGHGVQASLDSFHFHHRLKQMRPTSPDELAAALASLNREILETESEIYATVLAGLVDPAAGEGWLVRAGHPAAILFDGEQQYTVEVEGGFPLGWFAGSAYTATRFAFGPGARLALYSDGLSDFRNRDGRELGAEGIGRILTECRGKPIDSIGRMVELTLAPRNSNPMLADDISLLVIEPDLGDRPLA</sequence>
<dbReference type="Gene3D" id="3.40.50.2300">
    <property type="match status" value="1"/>
</dbReference>
<comment type="caution">
    <text evidence="4">The sequence shown here is derived from an EMBL/GenBank/DDBJ whole genome shotgun (WGS) entry which is preliminary data.</text>
</comment>
<dbReference type="Pfam" id="PF00072">
    <property type="entry name" value="Response_reg"/>
    <property type="match status" value="1"/>
</dbReference>
<dbReference type="AlphaFoldDB" id="A0A916YNY6"/>
<evidence type="ECO:0000313" key="4">
    <source>
        <dbReference type="EMBL" id="GGD54242.1"/>
    </source>
</evidence>
<organism evidence="4 5">
    <name type="scientific">Croceicoccus pelagius</name>
    <dbReference type="NCBI Taxonomy" id="1703341"/>
    <lineage>
        <taxon>Bacteria</taxon>
        <taxon>Pseudomonadati</taxon>
        <taxon>Pseudomonadota</taxon>
        <taxon>Alphaproteobacteria</taxon>
        <taxon>Sphingomonadales</taxon>
        <taxon>Erythrobacteraceae</taxon>
        <taxon>Croceicoccus</taxon>
    </lineage>
</organism>